<dbReference type="Proteomes" id="UP000076512">
    <property type="component" value="Unassembled WGS sequence"/>
</dbReference>
<dbReference type="EMBL" id="LWGR01000019">
    <property type="protein sequence ID" value="KZM69616.1"/>
    <property type="molecule type" value="Genomic_DNA"/>
</dbReference>
<gene>
    <name evidence="1" type="ORF">AWN90_07495</name>
</gene>
<comment type="caution">
    <text evidence="1">The sequence shown here is derived from an EMBL/GenBank/DDBJ whole genome shotgun (WGS) entry which is preliminary data.</text>
</comment>
<name>A0A164INZ7_9NOCA</name>
<protein>
    <submittedName>
        <fullName evidence="1">Uncharacterized protein</fullName>
    </submittedName>
</protein>
<accession>A0A164INZ7</accession>
<reference evidence="1 2" key="1">
    <citation type="submission" date="2016-04" db="EMBL/GenBank/DDBJ databases">
        <authorList>
            <person name="Evans L.H."/>
            <person name="Alamgir A."/>
            <person name="Owens N."/>
            <person name="Weber N.D."/>
            <person name="Virtaneva K."/>
            <person name="Barbian K."/>
            <person name="Babar A."/>
            <person name="Rosenke K."/>
        </authorList>
    </citation>
    <scope>NUCLEOTIDE SEQUENCE [LARGE SCALE GENOMIC DNA]</scope>
    <source>
        <strain evidence="1 2">IFM 0406</strain>
    </source>
</reference>
<dbReference type="AlphaFoldDB" id="A0A164INZ7"/>
<proteinExistence type="predicted"/>
<dbReference type="STRING" id="455432.AWN90_07495"/>
<sequence>MFVVCNVIDMTEMQPELRNMAVRHANIQLQITITGRQRRRKSVIERNDINARIIRNQFESAIDILDSVELNFSADQVGEARGVTFVFPQDLGPGPFAILRNGASFLFTIGLPGYITGDIVQCLLSSWPGGVLPIQELTTVDKVVPSGLVPSGLALIHDVHIAHSIVDSLRYHPLFGRERRRFDMNRICQYGLRTALGDRMRCLGQNRYRIRPLQQ</sequence>
<evidence type="ECO:0000313" key="2">
    <source>
        <dbReference type="Proteomes" id="UP000076512"/>
    </source>
</evidence>
<organism evidence="1 2">
    <name type="scientific">Nocardia terpenica</name>
    <dbReference type="NCBI Taxonomy" id="455432"/>
    <lineage>
        <taxon>Bacteria</taxon>
        <taxon>Bacillati</taxon>
        <taxon>Actinomycetota</taxon>
        <taxon>Actinomycetes</taxon>
        <taxon>Mycobacteriales</taxon>
        <taxon>Nocardiaceae</taxon>
        <taxon>Nocardia</taxon>
    </lineage>
</organism>
<keyword evidence="2" id="KW-1185">Reference proteome</keyword>
<evidence type="ECO:0000313" key="1">
    <source>
        <dbReference type="EMBL" id="KZM69616.1"/>
    </source>
</evidence>